<dbReference type="AlphaFoldDB" id="A0A4S8S7M9"/>
<evidence type="ECO:0000313" key="4">
    <source>
        <dbReference type="Proteomes" id="UP000304951"/>
    </source>
</evidence>
<dbReference type="InterPro" id="IPR001810">
    <property type="entry name" value="F-box_dom"/>
</dbReference>
<dbReference type="EMBL" id="QZAF01000550">
    <property type="protein sequence ID" value="THV66242.1"/>
    <property type="molecule type" value="Genomic_DNA"/>
</dbReference>
<dbReference type="PROSITE" id="PS50181">
    <property type="entry name" value="FBOX"/>
    <property type="match status" value="1"/>
</dbReference>
<proteinExistence type="predicted"/>
<dbReference type="Proteomes" id="UP000304951">
    <property type="component" value="Unassembled WGS sequence"/>
</dbReference>
<dbReference type="SUPFAM" id="SSF52047">
    <property type="entry name" value="RNI-like"/>
    <property type="match status" value="1"/>
</dbReference>
<sequence length="466" mass="53519">MGGLLSTFRTELPLELRVLQQHAVRLLDLPPEITLEVTYYLSQDDIKHLRAVCKYLDATLLATFGDRYFGRLHLIPTPTSLDILTQISTQGRLSDHVRELCICSSIYQFWGPRQTRARAGARWTKPQLRVLSETERPYPDPSSPEQEAANVCAELVRGEQFREQLTTALRSLKVQRIEVQGWPRNPSLVLGLTELINTTGRNPFEDNFSGISPAWEYETLNMVTRMTELVFSAVKGSDTPLLAMIVDRIQIDQLKLTPDLGSNLLHLKHVEFSIALSDQSLQFSDQKRRFDLFTLVNHLPCLEQLSLSNCPYTKNDWVPLNDALMHIHPQKVRRLCLGLFWDAAPQVVDYLNNSLPNLQDLELQFTTSKDGNKAWNEMFSGLRDVLSLEHLSIDVDGHIFEFYKNDDNDSTLVWLAENMPDHWKRCIDEEDSEDGEAEEPDQEREGQEEEIEYRRGPGQFSSMDLF</sequence>
<dbReference type="InterPro" id="IPR032675">
    <property type="entry name" value="LRR_dom_sf"/>
</dbReference>
<dbReference type="Gene3D" id="3.80.10.10">
    <property type="entry name" value="Ribonuclease Inhibitor"/>
    <property type="match status" value="1"/>
</dbReference>
<name>A0A4S8S7M9_AURPU</name>
<evidence type="ECO:0000256" key="1">
    <source>
        <dbReference type="SAM" id="MobiDB-lite"/>
    </source>
</evidence>
<reference evidence="3 4" key="1">
    <citation type="submission" date="2018-10" db="EMBL/GenBank/DDBJ databases">
        <title>Fifty Aureobasidium pullulans genomes reveal a recombining polyextremotolerant generalist.</title>
        <authorList>
            <person name="Gostincar C."/>
            <person name="Turk M."/>
            <person name="Zajc J."/>
            <person name="Gunde-Cimerman N."/>
        </authorList>
    </citation>
    <scope>NUCLEOTIDE SEQUENCE [LARGE SCALE GENOMIC DNA]</scope>
    <source>
        <strain evidence="3 4">EXF-11900</strain>
    </source>
</reference>
<comment type="caution">
    <text evidence="3">The sequence shown here is derived from an EMBL/GenBank/DDBJ whole genome shotgun (WGS) entry which is preliminary data.</text>
</comment>
<dbReference type="SUPFAM" id="SSF81383">
    <property type="entry name" value="F-box domain"/>
    <property type="match status" value="1"/>
</dbReference>
<feature type="compositionally biased region" description="Acidic residues" evidence="1">
    <location>
        <begin position="428"/>
        <end position="451"/>
    </location>
</feature>
<feature type="domain" description="F-box" evidence="2">
    <location>
        <begin position="23"/>
        <end position="72"/>
    </location>
</feature>
<dbReference type="InterPro" id="IPR036047">
    <property type="entry name" value="F-box-like_dom_sf"/>
</dbReference>
<evidence type="ECO:0000313" key="3">
    <source>
        <dbReference type="EMBL" id="THV66242.1"/>
    </source>
</evidence>
<protein>
    <recommendedName>
        <fullName evidence="2">F-box domain-containing protein</fullName>
    </recommendedName>
</protein>
<organism evidence="3 4">
    <name type="scientific">Aureobasidium pullulans</name>
    <name type="common">Black yeast</name>
    <name type="synonym">Pullularia pullulans</name>
    <dbReference type="NCBI Taxonomy" id="5580"/>
    <lineage>
        <taxon>Eukaryota</taxon>
        <taxon>Fungi</taxon>
        <taxon>Dikarya</taxon>
        <taxon>Ascomycota</taxon>
        <taxon>Pezizomycotina</taxon>
        <taxon>Dothideomycetes</taxon>
        <taxon>Dothideomycetidae</taxon>
        <taxon>Dothideales</taxon>
        <taxon>Saccotheciaceae</taxon>
        <taxon>Aureobasidium</taxon>
    </lineage>
</organism>
<evidence type="ECO:0000259" key="2">
    <source>
        <dbReference type="PROSITE" id="PS50181"/>
    </source>
</evidence>
<feature type="region of interest" description="Disordered" evidence="1">
    <location>
        <begin position="428"/>
        <end position="466"/>
    </location>
</feature>
<accession>A0A4S8S7M9</accession>
<gene>
    <name evidence="3" type="ORF">D6D28_08506</name>
</gene>